<dbReference type="Pfam" id="PF04085">
    <property type="entry name" value="MreC"/>
    <property type="match status" value="1"/>
</dbReference>
<dbReference type="InterPro" id="IPR042175">
    <property type="entry name" value="Cell/Rod_MreC_2"/>
</dbReference>
<dbReference type="InterPro" id="IPR042177">
    <property type="entry name" value="Cell/Rod_1"/>
</dbReference>
<dbReference type="PIRSF" id="PIRSF038471">
    <property type="entry name" value="MreC"/>
    <property type="match status" value="1"/>
</dbReference>
<dbReference type="Proteomes" id="UP000177103">
    <property type="component" value="Unassembled WGS sequence"/>
</dbReference>
<evidence type="ECO:0000256" key="2">
    <source>
        <dbReference type="ARBA" id="ARBA00013855"/>
    </source>
</evidence>
<evidence type="ECO:0000256" key="1">
    <source>
        <dbReference type="ARBA" id="ARBA00009369"/>
    </source>
</evidence>
<dbReference type="InterPro" id="IPR055342">
    <property type="entry name" value="MreC_beta-barrel_core"/>
</dbReference>
<comment type="caution">
    <text evidence="7">The sequence shown here is derived from an EMBL/GenBank/DDBJ whole genome shotgun (WGS) entry which is preliminary data.</text>
</comment>
<evidence type="ECO:0000259" key="6">
    <source>
        <dbReference type="Pfam" id="PF04085"/>
    </source>
</evidence>
<evidence type="ECO:0000313" key="7">
    <source>
        <dbReference type="EMBL" id="OGY24388.1"/>
    </source>
</evidence>
<keyword evidence="3" id="KW-0133">Cell shape</keyword>
<dbReference type="InterPro" id="IPR007221">
    <property type="entry name" value="MreC"/>
</dbReference>
<dbReference type="AlphaFoldDB" id="A0A1G1W9M6"/>
<comment type="similarity">
    <text evidence="1">Belongs to the MreC family.</text>
</comment>
<feature type="coiled-coil region" evidence="5">
    <location>
        <begin position="31"/>
        <end position="75"/>
    </location>
</feature>
<dbReference type="Gene3D" id="2.40.10.340">
    <property type="entry name" value="Rod shape-determining protein MreC, domain 1"/>
    <property type="match status" value="1"/>
</dbReference>
<proteinExistence type="inferred from homology"/>
<organism evidence="7 8">
    <name type="scientific">Candidatus Woykebacteria bacterium RBG_13_40_7b</name>
    <dbReference type="NCBI Taxonomy" id="1802594"/>
    <lineage>
        <taxon>Bacteria</taxon>
        <taxon>Candidatus Woykeibacteriota</taxon>
    </lineage>
</organism>
<gene>
    <name evidence="7" type="ORF">A2Y57_04070</name>
</gene>
<name>A0A1G1W9M6_9BACT</name>
<reference evidence="7 8" key="1">
    <citation type="journal article" date="2016" name="Nat. Commun.">
        <title>Thousands of microbial genomes shed light on interconnected biogeochemical processes in an aquifer system.</title>
        <authorList>
            <person name="Anantharaman K."/>
            <person name="Brown C.T."/>
            <person name="Hug L.A."/>
            <person name="Sharon I."/>
            <person name="Castelle C.J."/>
            <person name="Probst A.J."/>
            <person name="Thomas B.C."/>
            <person name="Singh A."/>
            <person name="Wilkins M.J."/>
            <person name="Karaoz U."/>
            <person name="Brodie E.L."/>
            <person name="Williams K.H."/>
            <person name="Hubbard S.S."/>
            <person name="Banfield J.F."/>
        </authorList>
    </citation>
    <scope>NUCLEOTIDE SEQUENCE [LARGE SCALE GENOMIC DNA]</scope>
</reference>
<dbReference type="PANTHER" id="PTHR34138">
    <property type="entry name" value="CELL SHAPE-DETERMINING PROTEIN MREC"/>
    <property type="match status" value="1"/>
</dbReference>
<protein>
    <recommendedName>
        <fullName evidence="2">Cell shape-determining protein MreC</fullName>
    </recommendedName>
    <alternativeName>
        <fullName evidence="4">Cell shape protein MreC</fullName>
    </alternativeName>
</protein>
<accession>A0A1G1W9M6</accession>
<feature type="non-terminal residue" evidence="7">
    <location>
        <position position="1"/>
    </location>
</feature>
<dbReference type="PANTHER" id="PTHR34138:SF1">
    <property type="entry name" value="CELL SHAPE-DETERMINING PROTEIN MREC"/>
    <property type="match status" value="1"/>
</dbReference>
<evidence type="ECO:0000256" key="5">
    <source>
        <dbReference type="SAM" id="Coils"/>
    </source>
</evidence>
<feature type="domain" description="Rod shape-determining protein MreC beta-barrel core" evidence="6">
    <location>
        <begin position="93"/>
        <end position="225"/>
    </location>
</feature>
<dbReference type="Gene3D" id="2.40.10.350">
    <property type="entry name" value="Rod shape-determining protein MreC, domain 2"/>
    <property type="match status" value="1"/>
</dbReference>
<keyword evidence="5" id="KW-0175">Coiled coil</keyword>
<sequence>PLNKIVTPYQKTTARGSQNLISYISLYPFNLESLKREIESLKVDKSHLETEISNLKKMEEENQILRDELGFKEKSFEVIGAETLGFVPEVSGKILIIDKGKKDGIKEESLVTLKNILLGKIVRVEENTSLVRLLSDPESKIPVETQTGTKGIILGQFSSTLKLEKVLPEEPLQKDELVLTSGESGTIKGLAVGKVDEIKALSLFKEATVTPLVSYDKLKIVFVLK</sequence>
<dbReference type="GO" id="GO:0005886">
    <property type="term" value="C:plasma membrane"/>
    <property type="evidence" value="ECO:0007669"/>
    <property type="project" value="TreeGrafter"/>
</dbReference>
<evidence type="ECO:0000256" key="3">
    <source>
        <dbReference type="ARBA" id="ARBA00022960"/>
    </source>
</evidence>
<dbReference type="GO" id="GO:0008360">
    <property type="term" value="P:regulation of cell shape"/>
    <property type="evidence" value="ECO:0007669"/>
    <property type="project" value="UniProtKB-KW"/>
</dbReference>
<evidence type="ECO:0000256" key="4">
    <source>
        <dbReference type="ARBA" id="ARBA00032089"/>
    </source>
</evidence>
<evidence type="ECO:0000313" key="8">
    <source>
        <dbReference type="Proteomes" id="UP000177103"/>
    </source>
</evidence>
<dbReference type="EMBL" id="MHCQ01000028">
    <property type="protein sequence ID" value="OGY24388.1"/>
    <property type="molecule type" value="Genomic_DNA"/>
</dbReference>